<dbReference type="Proteomes" id="UP001234178">
    <property type="component" value="Unassembled WGS sequence"/>
</dbReference>
<protein>
    <submittedName>
        <fullName evidence="2">Uncharacterized protein</fullName>
    </submittedName>
</protein>
<reference evidence="2 3" key="1">
    <citation type="journal article" date="2023" name="Nucleic Acids Res.">
        <title>The hologenome of Daphnia magna reveals possible DNA methylation and microbiome-mediated evolution of the host genome.</title>
        <authorList>
            <person name="Chaturvedi A."/>
            <person name="Li X."/>
            <person name="Dhandapani V."/>
            <person name="Marshall H."/>
            <person name="Kissane S."/>
            <person name="Cuenca-Cambronero M."/>
            <person name="Asole G."/>
            <person name="Calvet F."/>
            <person name="Ruiz-Romero M."/>
            <person name="Marangio P."/>
            <person name="Guigo R."/>
            <person name="Rago D."/>
            <person name="Mirbahai L."/>
            <person name="Eastwood N."/>
            <person name="Colbourne J.K."/>
            <person name="Zhou J."/>
            <person name="Mallon E."/>
            <person name="Orsini L."/>
        </authorList>
    </citation>
    <scope>NUCLEOTIDE SEQUENCE [LARGE SCALE GENOMIC DNA]</scope>
    <source>
        <strain evidence="2">LRV0_1</strain>
    </source>
</reference>
<comment type="caution">
    <text evidence="2">The sequence shown here is derived from an EMBL/GenBank/DDBJ whole genome shotgun (WGS) entry which is preliminary data.</text>
</comment>
<sequence length="129" mass="14552">MDTSTTTKDSWNFIEQSLTKQKTNKTHRPRSDAELPSLNSDLGTEGPRGKIPQVGIQPWQLSIRSWSTHDIKNENSLTLQSLVTVNHFTSAMGPRGKIPQVGIQPWQLSIRSWSIAEWLTRLTSALNEN</sequence>
<evidence type="ECO:0000313" key="2">
    <source>
        <dbReference type="EMBL" id="KAK4023601.1"/>
    </source>
</evidence>
<evidence type="ECO:0000313" key="3">
    <source>
        <dbReference type="Proteomes" id="UP001234178"/>
    </source>
</evidence>
<evidence type="ECO:0000256" key="1">
    <source>
        <dbReference type="SAM" id="MobiDB-lite"/>
    </source>
</evidence>
<proteinExistence type="predicted"/>
<name>A0ABR0AEQ8_9CRUS</name>
<feature type="compositionally biased region" description="Polar residues" evidence="1">
    <location>
        <begin position="1"/>
        <end position="21"/>
    </location>
</feature>
<accession>A0ABR0AEQ8</accession>
<feature type="region of interest" description="Disordered" evidence="1">
    <location>
        <begin position="1"/>
        <end position="53"/>
    </location>
</feature>
<dbReference type="EMBL" id="JAOYFB010000037">
    <property type="protein sequence ID" value="KAK4023601.1"/>
    <property type="molecule type" value="Genomic_DNA"/>
</dbReference>
<keyword evidence="3" id="KW-1185">Reference proteome</keyword>
<organism evidence="2 3">
    <name type="scientific">Daphnia magna</name>
    <dbReference type="NCBI Taxonomy" id="35525"/>
    <lineage>
        <taxon>Eukaryota</taxon>
        <taxon>Metazoa</taxon>
        <taxon>Ecdysozoa</taxon>
        <taxon>Arthropoda</taxon>
        <taxon>Crustacea</taxon>
        <taxon>Branchiopoda</taxon>
        <taxon>Diplostraca</taxon>
        <taxon>Cladocera</taxon>
        <taxon>Anomopoda</taxon>
        <taxon>Daphniidae</taxon>
        <taxon>Daphnia</taxon>
    </lineage>
</organism>
<gene>
    <name evidence="2" type="ORF">OUZ56_009001</name>
</gene>